<sequence length="95" mass="11305">MSNKNRPQIITKLYLIQIQDDDFWKIVGRQLGFDWSFYGRFMGDCYSLSGQQKIEDSLPRSFNGYVVRHATGRSRVRSPQGQRSFDLPRNNKHWY</sequence>
<reference evidence="2" key="2">
    <citation type="submission" date="2020-11" db="EMBL/GenBank/DDBJ databases">
        <authorList>
            <person name="McCartney M.A."/>
            <person name="Auch B."/>
            <person name="Kono T."/>
            <person name="Mallez S."/>
            <person name="Becker A."/>
            <person name="Gohl D.M."/>
            <person name="Silverstein K.A.T."/>
            <person name="Koren S."/>
            <person name="Bechman K.B."/>
            <person name="Herman A."/>
            <person name="Abrahante J.E."/>
            <person name="Garbe J."/>
        </authorList>
    </citation>
    <scope>NUCLEOTIDE SEQUENCE</scope>
    <source>
        <strain evidence="2">Duluth1</strain>
        <tissue evidence="2">Whole animal</tissue>
    </source>
</reference>
<accession>A0A9D4CB74</accession>
<gene>
    <name evidence="2" type="ORF">DPMN_063181</name>
</gene>
<comment type="caution">
    <text evidence="2">The sequence shown here is derived from an EMBL/GenBank/DDBJ whole genome shotgun (WGS) entry which is preliminary data.</text>
</comment>
<dbReference type="Proteomes" id="UP000828390">
    <property type="component" value="Unassembled WGS sequence"/>
</dbReference>
<name>A0A9D4CB74_DREPO</name>
<evidence type="ECO:0000313" key="2">
    <source>
        <dbReference type="EMBL" id="KAH3720284.1"/>
    </source>
</evidence>
<protein>
    <submittedName>
        <fullName evidence="2">Uncharacterized protein</fullName>
    </submittedName>
</protein>
<reference evidence="2" key="1">
    <citation type="journal article" date="2019" name="bioRxiv">
        <title>The Genome of the Zebra Mussel, Dreissena polymorpha: A Resource for Invasive Species Research.</title>
        <authorList>
            <person name="McCartney M.A."/>
            <person name="Auch B."/>
            <person name="Kono T."/>
            <person name="Mallez S."/>
            <person name="Zhang Y."/>
            <person name="Obille A."/>
            <person name="Becker A."/>
            <person name="Abrahante J.E."/>
            <person name="Garbe J."/>
            <person name="Badalamenti J.P."/>
            <person name="Herman A."/>
            <person name="Mangelson H."/>
            <person name="Liachko I."/>
            <person name="Sullivan S."/>
            <person name="Sone E.D."/>
            <person name="Koren S."/>
            <person name="Silverstein K.A.T."/>
            <person name="Beckman K.B."/>
            <person name="Gohl D.M."/>
        </authorList>
    </citation>
    <scope>NUCLEOTIDE SEQUENCE</scope>
    <source>
        <strain evidence="2">Duluth1</strain>
        <tissue evidence="2">Whole animal</tissue>
    </source>
</reference>
<keyword evidence="3" id="KW-1185">Reference proteome</keyword>
<evidence type="ECO:0000256" key="1">
    <source>
        <dbReference type="SAM" id="MobiDB-lite"/>
    </source>
</evidence>
<evidence type="ECO:0000313" key="3">
    <source>
        <dbReference type="Proteomes" id="UP000828390"/>
    </source>
</evidence>
<proteinExistence type="predicted"/>
<organism evidence="2 3">
    <name type="scientific">Dreissena polymorpha</name>
    <name type="common">Zebra mussel</name>
    <name type="synonym">Mytilus polymorpha</name>
    <dbReference type="NCBI Taxonomy" id="45954"/>
    <lineage>
        <taxon>Eukaryota</taxon>
        <taxon>Metazoa</taxon>
        <taxon>Spiralia</taxon>
        <taxon>Lophotrochozoa</taxon>
        <taxon>Mollusca</taxon>
        <taxon>Bivalvia</taxon>
        <taxon>Autobranchia</taxon>
        <taxon>Heteroconchia</taxon>
        <taxon>Euheterodonta</taxon>
        <taxon>Imparidentia</taxon>
        <taxon>Neoheterodontei</taxon>
        <taxon>Myida</taxon>
        <taxon>Dreissenoidea</taxon>
        <taxon>Dreissenidae</taxon>
        <taxon>Dreissena</taxon>
    </lineage>
</organism>
<dbReference type="EMBL" id="JAIWYP010000013">
    <property type="protein sequence ID" value="KAH3720284.1"/>
    <property type="molecule type" value="Genomic_DNA"/>
</dbReference>
<feature type="region of interest" description="Disordered" evidence="1">
    <location>
        <begin position="73"/>
        <end position="95"/>
    </location>
</feature>
<dbReference type="AlphaFoldDB" id="A0A9D4CB74"/>